<evidence type="ECO:0000256" key="6">
    <source>
        <dbReference type="ARBA" id="ARBA00023136"/>
    </source>
</evidence>
<dbReference type="GO" id="GO:0015344">
    <property type="term" value="F:siderophore uptake transmembrane transporter activity"/>
    <property type="evidence" value="ECO:0007669"/>
    <property type="project" value="TreeGrafter"/>
</dbReference>
<keyword evidence="3" id="KW-1134">Transmembrane beta strand</keyword>
<keyword evidence="6" id="KW-0472">Membrane</keyword>
<comment type="subcellular location">
    <subcellularLocation>
        <location evidence="1">Cell outer membrane</location>
        <topology evidence="1">Multi-pass membrane protein</topology>
    </subcellularLocation>
</comment>
<feature type="chain" id="PRO_5005464683" description="Outer membrane protein beta-barrel domain-containing protein" evidence="8">
    <location>
        <begin position="20"/>
        <end position="850"/>
    </location>
</feature>
<dbReference type="Proteomes" id="UP000060345">
    <property type="component" value="Chromosome 1"/>
</dbReference>
<dbReference type="Gene3D" id="2.40.170.20">
    <property type="entry name" value="TonB-dependent receptor, beta-barrel domain"/>
    <property type="match status" value="1"/>
</dbReference>
<keyword evidence="5 8" id="KW-0732">Signal</keyword>
<dbReference type="eggNOG" id="COG4206">
    <property type="taxonomic scope" value="Bacteria"/>
</dbReference>
<dbReference type="InterPro" id="IPR041700">
    <property type="entry name" value="OMP_b-brl_3"/>
</dbReference>
<evidence type="ECO:0000256" key="5">
    <source>
        <dbReference type="ARBA" id="ARBA00022729"/>
    </source>
</evidence>
<evidence type="ECO:0000256" key="3">
    <source>
        <dbReference type="ARBA" id="ARBA00022452"/>
    </source>
</evidence>
<dbReference type="RefSeq" id="WP_244148550.1">
    <property type="nucleotide sequence ID" value="NZ_CP012074.1"/>
</dbReference>
<evidence type="ECO:0000259" key="9">
    <source>
        <dbReference type="Pfam" id="PF14905"/>
    </source>
</evidence>
<dbReference type="PANTHER" id="PTHR30069:SF29">
    <property type="entry name" value="HEMOGLOBIN AND HEMOGLOBIN-HAPTOGLOBIN-BINDING PROTEIN 1-RELATED"/>
    <property type="match status" value="1"/>
</dbReference>
<evidence type="ECO:0000256" key="8">
    <source>
        <dbReference type="SAM" id="SignalP"/>
    </source>
</evidence>
<dbReference type="PANTHER" id="PTHR30069">
    <property type="entry name" value="TONB-DEPENDENT OUTER MEMBRANE RECEPTOR"/>
    <property type="match status" value="1"/>
</dbReference>
<dbReference type="STRING" id="1236517.ADJ77_01990"/>
<gene>
    <name evidence="10" type="ORF">ADJ77_01990</name>
</gene>
<evidence type="ECO:0000313" key="10">
    <source>
        <dbReference type="EMBL" id="AKU68636.1"/>
    </source>
</evidence>
<protein>
    <recommendedName>
        <fullName evidence="9">Outer membrane protein beta-barrel domain-containing protein</fullName>
    </recommendedName>
</protein>
<reference evidence="10 11" key="1">
    <citation type="submission" date="2015-07" db="EMBL/GenBank/DDBJ databases">
        <authorList>
            <person name="Noorani M."/>
        </authorList>
    </citation>
    <scope>NUCLEOTIDE SEQUENCE [LARGE SCALE GENOMIC DNA]</scope>
    <source>
        <strain evidence="10 11">W1435</strain>
    </source>
</reference>
<keyword evidence="2" id="KW-0813">Transport</keyword>
<keyword evidence="4" id="KW-0812">Transmembrane</keyword>
<accession>A0A0K1NIX5</accession>
<dbReference type="EMBL" id="CP012074">
    <property type="protein sequence ID" value="AKU68636.1"/>
    <property type="molecule type" value="Genomic_DNA"/>
</dbReference>
<sequence length="850" mass="96025">MKRLLTTLVLLTIMCGASAQRITRQYNNVSMAQALKELNSLQNRYTINFIYDELEDFRVTTSIKNQRVTDAIQQLIGFYPIRMTHRGNTIMVECTHKTKRHLTGKVVDETGQPVPYANVLLLSVVDSSAVAGGVSNESGVFVVPYEPAKVIARISYVGYKTVYRTFSTENAGTIQLAPDALQLKGVTVKTVRPQYKMTRGGMTIDIEHSLLAKMGTANDVLAQLPRVNVDANGGVTIFAKGSPEIYIDNRLIRDKQELTTLKSTEIKNIEILTNPGAQYNASVQSVIRIHTKGIKADGLSVMTAVNAKNNSKWGGFEEVNVKYRKGGLEVFTDVTSSTRYEGERNTVSSKLLLPDHTIYQEQLANTDFRASFFLPKAGFSYDITPKHSIGASYSLVKSIVGKGECVNNYQKVWKDNVLTGIIQQNLNIDIFNGPDHTANLYYIGKVGKMDIVFNGTGIWKKDGRRDNWTENSDDLPSRKVNTENERHIRMLASKLILSYPIGKGKAEIGTETTNTHSHSIYNNPEKYVDASDNTVVEKNIAPFIDYSLPLGNWTVEAGLRYEYTSALYRSFGIKEDEPSRTYHDWFPNLSVSWNKDKWSLQMNYAKHISRPSYRDLRSNVQYVNRFTYEAGNPYLRPTINHSIGFSIVHSWLSLDIDYSYNKDAIAYTSRLYDGKEIALIQNQNFHHTQSLSTSFVASPKFGWYQPTLEIDFLKPFFNTRKYGSTEDLQDPFVSIKMNTKLILSTNSFITLDMKYNSEVCTDFVKTKASGTVDVGYTLSFLHKALLLNVYAIDLFKTKRDAWTQYGQNVINTKDCYNCIRRIGITLTYNFNAKRSKYKGTGAGNAEKSRL</sequence>
<dbReference type="InterPro" id="IPR008969">
    <property type="entry name" value="CarboxyPept-like_regulatory"/>
</dbReference>
<dbReference type="KEGG" id="pfus:ADJ77_01990"/>
<dbReference type="Pfam" id="PF14905">
    <property type="entry name" value="OMP_b-brl_3"/>
    <property type="match status" value="1"/>
</dbReference>
<evidence type="ECO:0000313" key="11">
    <source>
        <dbReference type="Proteomes" id="UP000060345"/>
    </source>
</evidence>
<dbReference type="InterPro" id="IPR036942">
    <property type="entry name" value="Beta-barrel_TonB_sf"/>
</dbReference>
<name>A0A0K1NIX5_9BACT</name>
<dbReference type="SUPFAM" id="SSF49464">
    <property type="entry name" value="Carboxypeptidase regulatory domain-like"/>
    <property type="match status" value="1"/>
</dbReference>
<feature type="signal peptide" evidence="8">
    <location>
        <begin position="1"/>
        <end position="19"/>
    </location>
</feature>
<evidence type="ECO:0000256" key="1">
    <source>
        <dbReference type="ARBA" id="ARBA00004571"/>
    </source>
</evidence>
<dbReference type="AlphaFoldDB" id="A0A0K1NIX5"/>
<feature type="domain" description="Outer membrane protein beta-barrel" evidence="9">
    <location>
        <begin position="469"/>
        <end position="828"/>
    </location>
</feature>
<evidence type="ECO:0000256" key="7">
    <source>
        <dbReference type="ARBA" id="ARBA00023237"/>
    </source>
</evidence>
<evidence type="ECO:0000256" key="4">
    <source>
        <dbReference type="ARBA" id="ARBA00022692"/>
    </source>
</evidence>
<proteinExistence type="predicted"/>
<keyword evidence="7" id="KW-0998">Cell outer membrane</keyword>
<dbReference type="Pfam" id="PF13620">
    <property type="entry name" value="CarboxypepD_reg"/>
    <property type="match status" value="1"/>
</dbReference>
<dbReference type="GO" id="GO:0044718">
    <property type="term" value="P:siderophore transmembrane transport"/>
    <property type="evidence" value="ECO:0007669"/>
    <property type="project" value="TreeGrafter"/>
</dbReference>
<dbReference type="GO" id="GO:0009279">
    <property type="term" value="C:cell outer membrane"/>
    <property type="evidence" value="ECO:0007669"/>
    <property type="project" value="UniProtKB-SubCell"/>
</dbReference>
<dbReference type="InterPro" id="IPR039426">
    <property type="entry name" value="TonB-dep_rcpt-like"/>
</dbReference>
<evidence type="ECO:0000256" key="2">
    <source>
        <dbReference type="ARBA" id="ARBA00022448"/>
    </source>
</evidence>
<organism evidence="10 11">
    <name type="scientific">Prevotella fusca JCM 17724</name>
    <dbReference type="NCBI Taxonomy" id="1236517"/>
    <lineage>
        <taxon>Bacteria</taxon>
        <taxon>Pseudomonadati</taxon>
        <taxon>Bacteroidota</taxon>
        <taxon>Bacteroidia</taxon>
        <taxon>Bacteroidales</taxon>
        <taxon>Prevotellaceae</taxon>
        <taxon>Prevotella</taxon>
    </lineage>
</organism>
<dbReference type="SUPFAM" id="SSF56935">
    <property type="entry name" value="Porins"/>
    <property type="match status" value="1"/>
</dbReference>